<dbReference type="OrthoDB" id="2449599at2759"/>
<keyword evidence="2" id="KW-0812">Transmembrane</keyword>
<gene>
    <name evidence="3" type="ORF">BG011_003574</name>
</gene>
<proteinExistence type="predicted"/>
<accession>A0A9P6U2S5</accession>
<feature type="region of interest" description="Disordered" evidence="1">
    <location>
        <begin position="138"/>
        <end position="173"/>
    </location>
</feature>
<sequence length="504" mass="55141">MLSLATSAPSTKLTSSAKRPESIMQPSLASGLHKSNLAAGTSGLIRAKIEKKRSARVTHMYSGAYEAILNSESQLPVFLHHPLPSSANGDKKKYVSTPGSGRVKGGGKLEVEIAPKNREQAYDSKKQGLLNLLDPQQQLQQEQQQEQQPTQSQEETPKKVSSSNNQTMAGTMRGRFEGGISTVKTLFDRVFGPEALRSESYMNSISDAVQQTDELYNDATVAAKTDVATIPKPTLDDSARRSDKVLAAITSIFASSQDKGFAMKKRMNHGVVIVNDHEYKLEDEHIIDLGQASDKNQAIGDDDSHFHQQQQHHAIMDSLNENDDILAPFLHHSPSSSFSGFSEVPTIDWLQSESIFCRTTALFALAMSGFLALLLVVSYKMYARRKNTSPLAFFQYLIAGIFTSPLKKSSAMSESTVFSFAKSPSTRLGRRSSWPEPSAKSRWSFGFGSGGESKSGPLLPEPVVASSTSSSKSKTLSALMEMRRTSASQYHLQQVLTAQKHVDL</sequence>
<dbReference type="EMBL" id="JAAAJA010000236">
    <property type="protein sequence ID" value="KAG0258037.1"/>
    <property type="molecule type" value="Genomic_DNA"/>
</dbReference>
<feature type="region of interest" description="Disordered" evidence="1">
    <location>
        <begin position="1"/>
        <end position="23"/>
    </location>
</feature>
<feature type="region of interest" description="Disordered" evidence="1">
    <location>
        <begin position="450"/>
        <end position="471"/>
    </location>
</feature>
<evidence type="ECO:0000256" key="1">
    <source>
        <dbReference type="SAM" id="MobiDB-lite"/>
    </source>
</evidence>
<name>A0A9P6U2S5_9FUNG</name>
<evidence type="ECO:0000313" key="4">
    <source>
        <dbReference type="Proteomes" id="UP000726737"/>
    </source>
</evidence>
<organism evidence="3 4">
    <name type="scientific">Mortierella polycephala</name>
    <dbReference type="NCBI Taxonomy" id="41804"/>
    <lineage>
        <taxon>Eukaryota</taxon>
        <taxon>Fungi</taxon>
        <taxon>Fungi incertae sedis</taxon>
        <taxon>Mucoromycota</taxon>
        <taxon>Mortierellomycotina</taxon>
        <taxon>Mortierellomycetes</taxon>
        <taxon>Mortierellales</taxon>
        <taxon>Mortierellaceae</taxon>
        <taxon>Mortierella</taxon>
    </lineage>
</organism>
<dbReference type="AlphaFoldDB" id="A0A9P6U2S5"/>
<feature type="transmembrane region" description="Helical" evidence="2">
    <location>
        <begin position="361"/>
        <end position="379"/>
    </location>
</feature>
<feature type="compositionally biased region" description="Low complexity" evidence="1">
    <location>
        <begin position="138"/>
        <end position="154"/>
    </location>
</feature>
<comment type="caution">
    <text evidence="3">The sequence shown here is derived from an EMBL/GenBank/DDBJ whole genome shotgun (WGS) entry which is preliminary data.</text>
</comment>
<dbReference type="Proteomes" id="UP000726737">
    <property type="component" value="Unassembled WGS sequence"/>
</dbReference>
<keyword evidence="2" id="KW-1133">Transmembrane helix</keyword>
<reference evidence="3" key="1">
    <citation type="journal article" date="2020" name="Fungal Divers.">
        <title>Resolving the Mortierellaceae phylogeny through synthesis of multi-gene phylogenetics and phylogenomics.</title>
        <authorList>
            <person name="Vandepol N."/>
            <person name="Liber J."/>
            <person name="Desiro A."/>
            <person name="Na H."/>
            <person name="Kennedy M."/>
            <person name="Barry K."/>
            <person name="Grigoriev I.V."/>
            <person name="Miller A.N."/>
            <person name="O'Donnell K."/>
            <person name="Stajich J.E."/>
            <person name="Bonito G."/>
        </authorList>
    </citation>
    <scope>NUCLEOTIDE SEQUENCE</scope>
    <source>
        <strain evidence="3">KOD948</strain>
    </source>
</reference>
<protein>
    <submittedName>
        <fullName evidence="3">Uncharacterized protein</fullName>
    </submittedName>
</protein>
<evidence type="ECO:0000256" key="2">
    <source>
        <dbReference type="SAM" id="Phobius"/>
    </source>
</evidence>
<feature type="region of interest" description="Disordered" evidence="1">
    <location>
        <begin position="82"/>
        <end position="109"/>
    </location>
</feature>
<feature type="compositionally biased region" description="Polar residues" evidence="1">
    <location>
        <begin position="159"/>
        <end position="169"/>
    </location>
</feature>
<keyword evidence="2" id="KW-0472">Membrane</keyword>
<keyword evidence="4" id="KW-1185">Reference proteome</keyword>
<feature type="compositionally biased region" description="Polar residues" evidence="1">
    <location>
        <begin position="1"/>
        <end position="17"/>
    </location>
</feature>
<evidence type="ECO:0000313" key="3">
    <source>
        <dbReference type="EMBL" id="KAG0258037.1"/>
    </source>
</evidence>